<dbReference type="PANTHER" id="PTHR43767:SF1">
    <property type="entry name" value="NONRIBOSOMAL PEPTIDE SYNTHASE PES1 (EUROFUNG)-RELATED"/>
    <property type="match status" value="1"/>
</dbReference>
<dbReference type="RefSeq" id="WP_252914852.1">
    <property type="nucleotide sequence ID" value="NZ_JAAAML010000001.1"/>
</dbReference>
<evidence type="ECO:0000313" key="4">
    <source>
        <dbReference type="EMBL" id="MCO6407513.1"/>
    </source>
</evidence>
<evidence type="ECO:0000259" key="2">
    <source>
        <dbReference type="Pfam" id="PF00501"/>
    </source>
</evidence>
<protein>
    <submittedName>
        <fullName evidence="4">AMP-binding protein</fullName>
    </submittedName>
</protein>
<dbReference type="InterPro" id="IPR042099">
    <property type="entry name" value="ANL_N_sf"/>
</dbReference>
<feature type="domain" description="AMP-binding enzyme C-terminal" evidence="3">
    <location>
        <begin position="440"/>
        <end position="516"/>
    </location>
</feature>
<evidence type="ECO:0000313" key="5">
    <source>
        <dbReference type="Proteomes" id="UP001320715"/>
    </source>
</evidence>
<dbReference type="Gene3D" id="3.30.300.30">
    <property type="match status" value="1"/>
</dbReference>
<sequence length="547" mass="59046">MIEPGTQTIWQAFAATAGLYQDRPVFNIMAETAGIYGIEPGEVSYRQVQEQVTELAASLQQKGYSPGFRVMLLLENRPQFFVWLLALNRIGASVVPVNPDLRHSELTYMAGHSEPSLIVGLANRCEELAAAASDAGLSVPVIAPGDAVPQPGTAGPVALREDETGEALVGEEMEAALLYTSGTTGNPKGCILTNTYFLEAGRWYANAGGLCALTPNGERMITPLPIFHMNAMAYSFMAMVAVGGCLTVLDRFHPSSWWRCVRESGATCLHYLGVMPSMLMGAAEDPADRDHSVRFGFGAGVDPKLHAGFEARFGFPLVEAWAMTETGAGAVICANQLPRRVGESCLGKPGAELQVRIVDADGYVSQAGPGELLVRREGRDPRRGFFAGYFKNPEATDEAWTDGWFHTGDIVRREADGSMFFVDRKKNVIRRSGENIAAVEVESALMRHPAVKAAAVAAVADPVRGDEVFACLKVEGEPGEALALDIVGWCLGQLAYYKAPGYVAFVDALPLTSTQKIQRRELKELAERLVQDPATVDTRGMKKRTAA</sequence>
<evidence type="ECO:0000256" key="1">
    <source>
        <dbReference type="ARBA" id="ARBA00022723"/>
    </source>
</evidence>
<keyword evidence="1" id="KW-0479">Metal-binding</keyword>
<dbReference type="EMBL" id="JAAAML010000001">
    <property type="protein sequence ID" value="MCO6407513.1"/>
    <property type="molecule type" value="Genomic_DNA"/>
</dbReference>
<accession>A0ABT1CNK0</accession>
<dbReference type="Gene3D" id="3.40.50.12780">
    <property type="entry name" value="N-terminal domain of ligase-like"/>
    <property type="match status" value="1"/>
</dbReference>
<keyword evidence="5" id="KW-1185">Reference proteome</keyword>
<dbReference type="Proteomes" id="UP001320715">
    <property type="component" value="Unassembled WGS sequence"/>
</dbReference>
<dbReference type="InterPro" id="IPR025110">
    <property type="entry name" value="AMP-bd_C"/>
</dbReference>
<proteinExistence type="predicted"/>
<dbReference type="Pfam" id="PF00501">
    <property type="entry name" value="AMP-binding"/>
    <property type="match status" value="1"/>
</dbReference>
<reference evidence="4 5" key="1">
    <citation type="submission" date="2020-01" db="EMBL/GenBank/DDBJ databases">
        <title>Genomes of bacteria type strains.</title>
        <authorList>
            <person name="Chen J."/>
            <person name="Zhu S."/>
            <person name="Yang J."/>
        </authorList>
    </citation>
    <scope>NUCLEOTIDE SEQUENCE [LARGE SCALE GENOMIC DNA]</scope>
    <source>
        <strain evidence="4 5">DSM 16655</strain>
    </source>
</reference>
<dbReference type="InterPro" id="IPR045851">
    <property type="entry name" value="AMP-bd_C_sf"/>
</dbReference>
<dbReference type="PROSITE" id="PS00455">
    <property type="entry name" value="AMP_BINDING"/>
    <property type="match status" value="1"/>
</dbReference>
<name>A0ABT1CNK0_9HYPH</name>
<organism evidence="4 5">
    <name type="scientific">Hoeflea alexandrii</name>
    <dbReference type="NCBI Taxonomy" id="288436"/>
    <lineage>
        <taxon>Bacteria</taxon>
        <taxon>Pseudomonadati</taxon>
        <taxon>Pseudomonadota</taxon>
        <taxon>Alphaproteobacteria</taxon>
        <taxon>Hyphomicrobiales</taxon>
        <taxon>Rhizobiaceae</taxon>
        <taxon>Hoeflea</taxon>
    </lineage>
</organism>
<feature type="domain" description="AMP-dependent synthetase/ligase" evidence="2">
    <location>
        <begin position="39"/>
        <end position="377"/>
    </location>
</feature>
<dbReference type="Pfam" id="PF13193">
    <property type="entry name" value="AMP-binding_C"/>
    <property type="match status" value="1"/>
</dbReference>
<evidence type="ECO:0000259" key="3">
    <source>
        <dbReference type="Pfam" id="PF13193"/>
    </source>
</evidence>
<dbReference type="InterPro" id="IPR050237">
    <property type="entry name" value="ATP-dep_AMP-bd_enzyme"/>
</dbReference>
<gene>
    <name evidence="4" type="ORF">GTW23_04940</name>
</gene>
<comment type="caution">
    <text evidence="4">The sequence shown here is derived from an EMBL/GenBank/DDBJ whole genome shotgun (WGS) entry which is preliminary data.</text>
</comment>
<dbReference type="InterPro" id="IPR020845">
    <property type="entry name" value="AMP-binding_CS"/>
</dbReference>
<dbReference type="InterPro" id="IPR000873">
    <property type="entry name" value="AMP-dep_synth/lig_dom"/>
</dbReference>
<dbReference type="PANTHER" id="PTHR43767">
    <property type="entry name" value="LONG-CHAIN-FATTY-ACID--COA LIGASE"/>
    <property type="match status" value="1"/>
</dbReference>
<dbReference type="SUPFAM" id="SSF56801">
    <property type="entry name" value="Acetyl-CoA synthetase-like"/>
    <property type="match status" value="1"/>
</dbReference>